<dbReference type="PANTHER" id="PTHR42937:SF1">
    <property type="entry name" value="DIAMINOPROPIONATE AMMONIA-LYASE"/>
    <property type="match status" value="1"/>
</dbReference>
<keyword evidence="2" id="KW-0663">Pyridoxal phosphate</keyword>
<dbReference type="EMBL" id="CP158165">
    <property type="protein sequence ID" value="XBV25198.1"/>
    <property type="molecule type" value="Genomic_DNA"/>
</dbReference>
<dbReference type="Gene3D" id="3.40.50.1100">
    <property type="match status" value="2"/>
</dbReference>
<dbReference type="SUPFAM" id="SSF53686">
    <property type="entry name" value="Tryptophan synthase beta subunit-like PLP-dependent enzymes"/>
    <property type="match status" value="1"/>
</dbReference>
<protein>
    <submittedName>
        <fullName evidence="4">Pyridoxal-phosphate dependent enzyme</fullName>
    </submittedName>
</protein>
<comment type="cofactor">
    <cofactor evidence="1">
        <name>pyridoxal 5'-phosphate</name>
        <dbReference type="ChEBI" id="CHEBI:597326"/>
    </cofactor>
</comment>
<evidence type="ECO:0000256" key="1">
    <source>
        <dbReference type="ARBA" id="ARBA00001933"/>
    </source>
</evidence>
<proteinExistence type="predicted"/>
<dbReference type="Pfam" id="PF00291">
    <property type="entry name" value="PALP"/>
    <property type="match status" value="1"/>
</dbReference>
<evidence type="ECO:0000313" key="4">
    <source>
        <dbReference type="EMBL" id="XBV25198.1"/>
    </source>
</evidence>
<reference evidence="4" key="1">
    <citation type="submission" date="2024-06" db="EMBL/GenBank/DDBJ databases">
        <title>Kribbella sp. strain HUAS MG21 genome sequences.</title>
        <authorList>
            <person name="Mo P."/>
        </authorList>
    </citation>
    <scope>NUCLEOTIDE SEQUENCE</scope>
    <source>
        <strain evidence="4">HUAS MG21</strain>
    </source>
</reference>
<dbReference type="InterPro" id="IPR001926">
    <property type="entry name" value="TrpB-like_PALP"/>
</dbReference>
<organism evidence="4">
    <name type="scientific">Kribbella sp. HUAS MG21</name>
    <dbReference type="NCBI Taxonomy" id="3160966"/>
    <lineage>
        <taxon>Bacteria</taxon>
        <taxon>Bacillati</taxon>
        <taxon>Actinomycetota</taxon>
        <taxon>Actinomycetes</taxon>
        <taxon>Propionibacteriales</taxon>
        <taxon>Kribbellaceae</taxon>
        <taxon>Kribbella</taxon>
    </lineage>
</organism>
<dbReference type="AlphaFoldDB" id="A0AAU7TET5"/>
<name>A0AAU7TET5_9ACTN</name>
<sequence>MRKTEPVDRMTRPWATNPAAASWVAPAAVESALAFHRSMPGYAATPLLEVPALARQLDVDALWVKDESDRFGLPAFKVLGASWAVNRALGPARTFAELASLVAGRRLTLVTATDGNHGRALAYLARLLGLAARVYVPAGLPDATLQAIRDEGASVVDTGRPYDDAVQVAAASAGDGDVLIQDTAWPGYEDVPRWIVAGYSTLFAELDAQLPSEPGLVVVPTGVGSLLQSAIEHYRAPGRRTTILAAEPATAACVTTSLAAGRPITVDTSAPTIMAGLNCGTVSATAWPTIQHGLDAAIAVTEAETRAALSLLHTHNIPAGPCGAASLAALQAADLEASTVVLINTEGPGPGFVRRDM</sequence>
<evidence type="ECO:0000256" key="2">
    <source>
        <dbReference type="ARBA" id="ARBA00022898"/>
    </source>
</evidence>
<gene>
    <name evidence="4" type="ORF">ABN611_02010</name>
</gene>
<dbReference type="RefSeq" id="WP_350278013.1">
    <property type="nucleotide sequence ID" value="NZ_CP158165.1"/>
</dbReference>
<dbReference type="InterPro" id="IPR036052">
    <property type="entry name" value="TrpB-like_PALP_sf"/>
</dbReference>
<accession>A0AAU7TET5</accession>
<dbReference type="GO" id="GO:1901605">
    <property type="term" value="P:alpha-amino acid metabolic process"/>
    <property type="evidence" value="ECO:0007669"/>
    <property type="project" value="UniProtKB-ARBA"/>
</dbReference>
<dbReference type="PANTHER" id="PTHR42937">
    <property type="match status" value="1"/>
</dbReference>
<evidence type="ECO:0000259" key="3">
    <source>
        <dbReference type="Pfam" id="PF00291"/>
    </source>
</evidence>
<feature type="domain" description="Tryptophan synthase beta chain-like PALP" evidence="3">
    <location>
        <begin position="40"/>
        <end position="345"/>
    </location>
</feature>